<evidence type="ECO:0000313" key="1">
    <source>
        <dbReference type="EMBL" id="SFE09696.1"/>
    </source>
</evidence>
<dbReference type="STRING" id="1123323.SAMN05216245_101380"/>
<name>A0A1I1XQR3_9FIRM</name>
<protein>
    <submittedName>
        <fullName evidence="1">Adenosylcobinamide amidohydrolase</fullName>
    </submittedName>
</protein>
<dbReference type="GO" id="GO:0016787">
    <property type="term" value="F:hydrolase activity"/>
    <property type="evidence" value="ECO:0007669"/>
    <property type="project" value="UniProtKB-KW"/>
</dbReference>
<organism evidence="1 2">
    <name type="scientific">Succiniclasticum ruminis DSM 9236</name>
    <dbReference type="NCBI Taxonomy" id="1123323"/>
    <lineage>
        <taxon>Bacteria</taxon>
        <taxon>Bacillati</taxon>
        <taxon>Bacillota</taxon>
        <taxon>Negativicutes</taxon>
        <taxon>Acidaminococcales</taxon>
        <taxon>Acidaminococcaceae</taxon>
        <taxon>Succiniclasticum</taxon>
    </lineage>
</organism>
<keyword evidence="1" id="KW-0378">Hydrolase</keyword>
<dbReference type="OrthoDB" id="9767827at2"/>
<dbReference type="AlphaFoldDB" id="A0A1I1XQR3"/>
<dbReference type="PANTHER" id="PTHR35336:SF5">
    <property type="entry name" value="ADENOSYLCOBINAMIDE AMIDOHYDROLASE"/>
    <property type="match status" value="1"/>
</dbReference>
<dbReference type="InterPro" id="IPR002808">
    <property type="entry name" value="AdoCbi_amidolase"/>
</dbReference>
<dbReference type="RefSeq" id="WP_093912552.1">
    <property type="nucleotide sequence ID" value="NZ_FONL01000001.1"/>
</dbReference>
<reference evidence="1 2" key="1">
    <citation type="submission" date="2016-10" db="EMBL/GenBank/DDBJ databases">
        <authorList>
            <person name="de Groot N.N."/>
        </authorList>
    </citation>
    <scope>NUCLEOTIDE SEQUENCE [LARGE SCALE GENOMIC DNA]</scope>
    <source>
        <strain evidence="1 2">DSM 9236</strain>
    </source>
</reference>
<sequence length="367" mass="40134">MSKDTVTEKIYTLSTGDEVYRYEKSIVIFFKGKRKVLSTSVFNGGYHENYNAVFNHDAKQGAGMPCEMLAPTYTEHMQILSGRLGLNPETVTGMGTAADMENAAIETLSYQNLTVTAIVTGGIETNGGRVGDPADFFKPLEKPDKAGTINIMLVLDTDLPPGTLTRALVTCTEAKTAAIQELLEGSKYSNGIATGSGTDTTIVVANSESPLYLEGAGKHSKLGELIGRVVKEAVKKALDKQTGLNPQSQHNALKRLQRFGVNKATLWKKYLAAGKKGDTLLKPEFLAKAEALAKEEKMLTYTSLYIHLLDQFLWGLLREKETKDGAETILGILAQAYGIQPLKIEKKVSQESMTETWQQMFLAVLQK</sequence>
<dbReference type="Pfam" id="PF01955">
    <property type="entry name" value="CbiZ"/>
    <property type="match status" value="1"/>
</dbReference>
<dbReference type="InterPro" id="IPR052209">
    <property type="entry name" value="CbiZ"/>
</dbReference>
<dbReference type="PANTHER" id="PTHR35336">
    <property type="entry name" value="ADENOSYLCOBINAMIDE AMIDOHYDROLASE"/>
    <property type="match status" value="1"/>
</dbReference>
<proteinExistence type="predicted"/>
<accession>A0A1I1XQR3</accession>
<dbReference type="EMBL" id="FONL01000001">
    <property type="protein sequence ID" value="SFE09696.1"/>
    <property type="molecule type" value="Genomic_DNA"/>
</dbReference>
<evidence type="ECO:0000313" key="2">
    <source>
        <dbReference type="Proteomes" id="UP000198896"/>
    </source>
</evidence>
<dbReference type="Proteomes" id="UP000198896">
    <property type="component" value="Unassembled WGS sequence"/>
</dbReference>
<gene>
    <name evidence="1" type="ORF">SAMN05216245_101380</name>
</gene>
<keyword evidence="2" id="KW-1185">Reference proteome</keyword>